<dbReference type="SMART" id="SM00184">
    <property type="entry name" value="RING"/>
    <property type="match status" value="2"/>
</dbReference>
<dbReference type="PROSITE" id="PS51873">
    <property type="entry name" value="TRIAD"/>
    <property type="match status" value="1"/>
</dbReference>
<evidence type="ECO:0000256" key="3">
    <source>
        <dbReference type="ARBA" id="ARBA00012251"/>
    </source>
</evidence>
<gene>
    <name evidence="14" type="ORF">WICMUC_000581</name>
</gene>
<dbReference type="EC" id="2.3.2.31" evidence="3"/>
<accession>A0A9P8PWY3</accession>
<dbReference type="InterPro" id="IPR047548">
    <property type="entry name" value="Rcat_RBR_RNF14"/>
</dbReference>
<evidence type="ECO:0000256" key="10">
    <source>
        <dbReference type="ARBA" id="ARBA00044508"/>
    </source>
</evidence>
<sequence length="458" mass="53701">MDNPSENLSQELIVLKSIYPEVSVTPTEISLRIDITPERPVELLLKPYIGDDEKVVRRTTSKFVDGIKFFSKLPVNTNTYKITSSWINRRTMHNIINDISEIIREAVENDMMDTVLYSICNYMLNEVSVKYLDDICENYSISTSKDSDFLKLERMFAKARLYNFRQNRFECSICLNVQDGAEEGILLDCEHSFCKKCFKEYAEVIINDDDVSKLQCPNCPPKNYQKLDQMNRNELKEFLFTRIFPRRILSQVISQELIIKYENLLNNQSFEKYKQFYPFSATECPRCNNWVFRDDLDDKLTRCFKCFFNFCFDCNHSWHGTVNYCGRKLNNVPLHVIEELTSENPNSVLRQKYEQMYGKHNIKLSIESHLSDLMFEEAIANDESLVKCPHCTTVITKSDGCNKMKCFVCSKNFCYLCETLLSSDHPYEHFTDLASKCYNKLFQGMPGMEDMQNNVQFM</sequence>
<dbReference type="InterPro" id="IPR013083">
    <property type="entry name" value="Znf_RING/FYVE/PHD"/>
</dbReference>
<name>A0A9P8PWY3_9ASCO</name>
<dbReference type="Gene3D" id="3.30.40.10">
    <property type="entry name" value="Zinc/RING finger domain, C3HC4 (zinc finger)"/>
    <property type="match status" value="1"/>
</dbReference>
<reference evidence="14" key="1">
    <citation type="journal article" date="2021" name="Open Biol.">
        <title>Shared evolutionary footprints suggest mitochondrial oxidative damage underlies multiple complex I losses in fungi.</title>
        <authorList>
            <person name="Schikora-Tamarit M.A."/>
            <person name="Marcet-Houben M."/>
            <person name="Nosek J."/>
            <person name="Gabaldon T."/>
        </authorList>
    </citation>
    <scope>NUCLEOTIDE SEQUENCE</scope>
    <source>
        <strain evidence="14">CBS6341</strain>
    </source>
</reference>
<dbReference type="PROSITE" id="PS50089">
    <property type="entry name" value="ZF_RING_2"/>
    <property type="match status" value="1"/>
</dbReference>
<dbReference type="InterPro" id="IPR018957">
    <property type="entry name" value="Znf_C3HC4_RING-type"/>
</dbReference>
<dbReference type="AlphaFoldDB" id="A0A9P8PWY3"/>
<evidence type="ECO:0000256" key="5">
    <source>
        <dbReference type="ARBA" id="ARBA00022723"/>
    </source>
</evidence>
<dbReference type="Proteomes" id="UP000769528">
    <property type="component" value="Unassembled WGS sequence"/>
</dbReference>
<dbReference type="Pfam" id="PF00097">
    <property type="entry name" value="zf-C3HC4"/>
    <property type="match status" value="1"/>
</dbReference>
<keyword evidence="5" id="KW-0479">Metal-binding</keyword>
<dbReference type="InterPro" id="IPR044066">
    <property type="entry name" value="TRIAD_supradom"/>
</dbReference>
<evidence type="ECO:0000256" key="8">
    <source>
        <dbReference type="ARBA" id="ARBA00022786"/>
    </source>
</evidence>
<comment type="similarity">
    <text evidence="10">Belongs to the RBR family. RNF14 subfamily.</text>
</comment>
<dbReference type="GO" id="GO:0016567">
    <property type="term" value="P:protein ubiquitination"/>
    <property type="evidence" value="ECO:0007669"/>
    <property type="project" value="InterPro"/>
</dbReference>
<feature type="domain" description="RING-type" evidence="13">
    <location>
        <begin position="167"/>
        <end position="441"/>
    </location>
</feature>
<evidence type="ECO:0000256" key="4">
    <source>
        <dbReference type="ARBA" id="ARBA00022679"/>
    </source>
</evidence>
<evidence type="ECO:0000256" key="1">
    <source>
        <dbReference type="ARBA" id="ARBA00001798"/>
    </source>
</evidence>
<dbReference type="SUPFAM" id="SSF57850">
    <property type="entry name" value="RING/U-box"/>
    <property type="match status" value="3"/>
</dbReference>
<dbReference type="OrthoDB" id="1431934at2759"/>
<keyword evidence="8" id="KW-0833">Ubl conjugation pathway</keyword>
<evidence type="ECO:0000256" key="7">
    <source>
        <dbReference type="ARBA" id="ARBA00022771"/>
    </source>
</evidence>
<keyword evidence="6" id="KW-0677">Repeat</keyword>
<comment type="caution">
    <text evidence="14">The sequence shown here is derived from an EMBL/GenBank/DDBJ whole genome shotgun (WGS) entry which is preliminary data.</text>
</comment>
<dbReference type="GO" id="GO:0008270">
    <property type="term" value="F:zinc ion binding"/>
    <property type="evidence" value="ECO:0007669"/>
    <property type="project" value="UniProtKB-KW"/>
</dbReference>
<keyword evidence="9" id="KW-0862">Zinc</keyword>
<evidence type="ECO:0000256" key="6">
    <source>
        <dbReference type="ARBA" id="ARBA00022737"/>
    </source>
</evidence>
<dbReference type="Pfam" id="PF26200">
    <property type="entry name" value="Rcat_RNF216"/>
    <property type="match status" value="1"/>
</dbReference>
<comment type="catalytic activity">
    <reaction evidence="1">
        <text>[E2 ubiquitin-conjugating enzyme]-S-ubiquitinyl-L-cysteine + [acceptor protein]-L-lysine = [E2 ubiquitin-conjugating enzyme]-L-cysteine + [acceptor protein]-N(6)-ubiquitinyl-L-lysine.</text>
        <dbReference type="EC" id="2.3.2.31"/>
    </reaction>
</comment>
<dbReference type="EMBL" id="JAEUBF010000206">
    <property type="protein sequence ID" value="KAH3679838.1"/>
    <property type="molecule type" value="Genomic_DNA"/>
</dbReference>
<organism evidence="14 15">
    <name type="scientific">Wickerhamomyces mucosus</name>
    <dbReference type="NCBI Taxonomy" id="1378264"/>
    <lineage>
        <taxon>Eukaryota</taxon>
        <taxon>Fungi</taxon>
        <taxon>Dikarya</taxon>
        <taxon>Ascomycota</taxon>
        <taxon>Saccharomycotina</taxon>
        <taxon>Saccharomycetes</taxon>
        <taxon>Phaffomycetales</taxon>
        <taxon>Wickerhamomycetaceae</taxon>
        <taxon>Wickerhamomyces</taxon>
    </lineage>
</organism>
<evidence type="ECO:0000256" key="2">
    <source>
        <dbReference type="ARBA" id="ARBA00004906"/>
    </source>
</evidence>
<evidence type="ECO:0000313" key="15">
    <source>
        <dbReference type="Proteomes" id="UP000769528"/>
    </source>
</evidence>
<evidence type="ECO:0000256" key="9">
    <source>
        <dbReference type="ARBA" id="ARBA00022833"/>
    </source>
</evidence>
<dbReference type="Pfam" id="PF01485">
    <property type="entry name" value="IBR"/>
    <property type="match status" value="1"/>
</dbReference>
<dbReference type="InterPro" id="IPR031127">
    <property type="entry name" value="E3_UB_ligase_RBR"/>
</dbReference>
<comment type="pathway">
    <text evidence="2">Protein modification; protein ubiquitination.</text>
</comment>
<dbReference type="Gene3D" id="1.20.120.1750">
    <property type="match status" value="1"/>
</dbReference>
<dbReference type="CDD" id="cd20354">
    <property type="entry name" value="Rcat_RBR_RNF14"/>
    <property type="match status" value="1"/>
</dbReference>
<protein>
    <recommendedName>
        <fullName evidence="3">RBR-type E3 ubiquitin transferase</fullName>
        <ecNumber evidence="3">2.3.2.31</ecNumber>
    </recommendedName>
</protein>
<keyword evidence="7 11" id="KW-0863">Zinc-finger</keyword>
<dbReference type="PANTHER" id="PTHR11685">
    <property type="entry name" value="RBR FAMILY RING FINGER AND IBR DOMAIN-CONTAINING"/>
    <property type="match status" value="1"/>
</dbReference>
<keyword evidence="15" id="KW-1185">Reference proteome</keyword>
<evidence type="ECO:0000313" key="14">
    <source>
        <dbReference type="EMBL" id="KAH3679838.1"/>
    </source>
</evidence>
<reference evidence="14" key="2">
    <citation type="submission" date="2021-01" db="EMBL/GenBank/DDBJ databases">
        <authorList>
            <person name="Schikora-Tamarit M.A."/>
        </authorList>
    </citation>
    <scope>NUCLEOTIDE SEQUENCE</scope>
    <source>
        <strain evidence="14">CBS6341</strain>
    </source>
</reference>
<dbReference type="InterPro" id="IPR002867">
    <property type="entry name" value="IBR_dom"/>
</dbReference>
<dbReference type="SMART" id="SM00647">
    <property type="entry name" value="IBR"/>
    <property type="match status" value="2"/>
</dbReference>
<dbReference type="InterPro" id="IPR001841">
    <property type="entry name" value="Znf_RING"/>
</dbReference>
<feature type="domain" description="RING-type" evidence="12">
    <location>
        <begin position="171"/>
        <end position="219"/>
    </location>
</feature>
<evidence type="ECO:0000256" key="11">
    <source>
        <dbReference type="PROSITE-ProRule" id="PRU00175"/>
    </source>
</evidence>
<evidence type="ECO:0000259" key="13">
    <source>
        <dbReference type="PROSITE" id="PS51873"/>
    </source>
</evidence>
<dbReference type="GO" id="GO:0061630">
    <property type="term" value="F:ubiquitin protein ligase activity"/>
    <property type="evidence" value="ECO:0007669"/>
    <property type="project" value="UniProtKB-EC"/>
</dbReference>
<proteinExistence type="inferred from homology"/>
<keyword evidence="4" id="KW-0808">Transferase</keyword>
<evidence type="ECO:0000259" key="12">
    <source>
        <dbReference type="PROSITE" id="PS50089"/>
    </source>
</evidence>